<proteinExistence type="predicted"/>
<protein>
    <submittedName>
        <fullName evidence="1">Uncharacterized protein</fullName>
    </submittedName>
</protein>
<evidence type="ECO:0000313" key="1">
    <source>
        <dbReference type="EMBL" id="CDG38996.1"/>
    </source>
</evidence>
<dbReference type="Proteomes" id="UP000027583">
    <property type="component" value="Unassembled WGS sequence"/>
</dbReference>
<evidence type="ECO:0000313" key="2">
    <source>
        <dbReference type="Proteomes" id="UP000027583"/>
    </source>
</evidence>
<dbReference type="EMBL" id="CBLX010000007">
    <property type="protein sequence ID" value="CDG38996.1"/>
    <property type="molecule type" value="Genomic_DNA"/>
</dbReference>
<sequence length="40" mass="4478">MYSSEHDQHSGALHDSEGVSDIHVPLHIVARKGERLPPFK</sequence>
<organism evidence="1 2">
    <name type="scientific">Asaia bogorensis</name>
    <dbReference type="NCBI Taxonomy" id="91915"/>
    <lineage>
        <taxon>Bacteria</taxon>
        <taxon>Pseudomonadati</taxon>
        <taxon>Pseudomonadota</taxon>
        <taxon>Alphaproteobacteria</taxon>
        <taxon>Acetobacterales</taxon>
        <taxon>Acetobacteraceae</taxon>
        <taxon>Asaia</taxon>
    </lineage>
</organism>
<gene>
    <name evidence="1" type="ORF">ASAP_0951</name>
</gene>
<name>A0A060QIC8_9PROT</name>
<dbReference type="AlphaFoldDB" id="A0A060QIC8"/>
<comment type="caution">
    <text evidence="1">The sequence shown here is derived from an EMBL/GenBank/DDBJ whole genome shotgun (WGS) entry which is preliminary data.</text>
</comment>
<reference evidence="1 2" key="1">
    <citation type="journal article" date="2014" name="Genome Biol. Evol.">
        <title>Acetic acid bacteria genomes reveal functional traits for adaptation to life in insect guts.</title>
        <authorList>
            <person name="Chouaia B."/>
            <person name="Gaiarsa S."/>
            <person name="Crotti E."/>
            <person name="Comandatore F."/>
            <person name="Degli Esposti M."/>
            <person name="Ricci I."/>
            <person name="Alma A."/>
            <person name="Favia G."/>
            <person name="Bandi C."/>
            <person name="Daffonchio D."/>
        </authorList>
    </citation>
    <scope>NUCLEOTIDE SEQUENCE [LARGE SCALE GENOMIC DNA]</scope>
    <source>
        <strain evidence="1 2">SF2.1</strain>
    </source>
</reference>
<accession>A0A060QIC8</accession>
<reference evidence="1 2" key="2">
    <citation type="journal article" date="2014" name="PLoS ONE">
        <title>Evolution of mitochondria reconstructed from the energy metabolism of living bacteria.</title>
        <authorList>
            <person name="Degli Esposti M."/>
            <person name="Chouaia B."/>
            <person name="Comandatore F."/>
            <person name="Crotti E."/>
            <person name="Sassera D."/>
            <person name="Lievens P.M."/>
            <person name="Daffonchio D."/>
            <person name="Bandi C."/>
        </authorList>
    </citation>
    <scope>NUCLEOTIDE SEQUENCE [LARGE SCALE GENOMIC DNA]</scope>
    <source>
        <strain evidence="1 2">SF2.1</strain>
    </source>
</reference>